<dbReference type="SUPFAM" id="SSF52343">
    <property type="entry name" value="Ferredoxin reductase-like, C-terminal NADP-linked domain"/>
    <property type="match status" value="1"/>
</dbReference>
<evidence type="ECO:0000256" key="4">
    <source>
        <dbReference type="ARBA" id="ARBA00022617"/>
    </source>
</evidence>
<dbReference type="PROSITE" id="PS51384">
    <property type="entry name" value="FAD_FR"/>
    <property type="match status" value="1"/>
</dbReference>
<protein>
    <recommendedName>
        <fullName evidence="3">nitric oxide dioxygenase</fullName>
        <ecNumber evidence="3">1.14.12.17</ecNumber>
    </recommendedName>
</protein>
<keyword evidence="9" id="KW-0408">Iron</keyword>
<dbReference type="PROSITE" id="PS01033">
    <property type="entry name" value="GLOBIN"/>
    <property type="match status" value="1"/>
</dbReference>
<comment type="caution">
    <text evidence="17">The sequence shown here is derived from an EMBL/GenBank/DDBJ whole genome shotgun (WGS) entry which is preliminary data.</text>
</comment>
<evidence type="ECO:0000256" key="1">
    <source>
        <dbReference type="ARBA" id="ARBA00001970"/>
    </source>
</evidence>
<keyword evidence="5 14" id="KW-0561">Oxygen transport</keyword>
<dbReference type="InterPro" id="IPR009050">
    <property type="entry name" value="Globin-like_sf"/>
</dbReference>
<dbReference type="Proteomes" id="UP001595914">
    <property type="component" value="Unassembled WGS sequence"/>
</dbReference>
<evidence type="ECO:0000256" key="7">
    <source>
        <dbReference type="ARBA" id="ARBA00022723"/>
    </source>
</evidence>
<keyword evidence="14" id="KW-0813">Transport</keyword>
<evidence type="ECO:0000256" key="8">
    <source>
        <dbReference type="ARBA" id="ARBA00022857"/>
    </source>
</evidence>
<evidence type="ECO:0000259" key="16">
    <source>
        <dbReference type="PROSITE" id="PS51384"/>
    </source>
</evidence>
<evidence type="ECO:0000256" key="14">
    <source>
        <dbReference type="RuleBase" id="RU000356"/>
    </source>
</evidence>
<keyword evidence="6" id="KW-0001">2Fe-2S</keyword>
<feature type="domain" description="FAD-binding FR-type" evidence="16">
    <location>
        <begin position="153"/>
        <end position="256"/>
    </location>
</feature>
<evidence type="ECO:0000256" key="12">
    <source>
        <dbReference type="ARBA" id="ARBA00048649"/>
    </source>
</evidence>
<dbReference type="EC" id="1.14.12.17" evidence="3"/>
<comment type="cofactor">
    <cofactor evidence="1">
        <name>heme b</name>
        <dbReference type="ChEBI" id="CHEBI:60344"/>
    </cofactor>
</comment>
<dbReference type="InterPro" id="IPR012292">
    <property type="entry name" value="Globin/Proto"/>
</dbReference>
<dbReference type="InterPro" id="IPR001433">
    <property type="entry name" value="OxRdtase_FAD/NAD-bd"/>
</dbReference>
<evidence type="ECO:0000256" key="5">
    <source>
        <dbReference type="ARBA" id="ARBA00022621"/>
    </source>
</evidence>
<keyword evidence="10" id="KW-0411">Iron-sulfur</keyword>
<evidence type="ECO:0000313" key="18">
    <source>
        <dbReference type="Proteomes" id="UP001595914"/>
    </source>
</evidence>
<name>A0ABV9FQS1_9NOCA</name>
<gene>
    <name evidence="17" type="ORF">ACFO6S_10695</name>
</gene>
<keyword evidence="7" id="KW-0479">Metal-binding</keyword>
<evidence type="ECO:0000256" key="3">
    <source>
        <dbReference type="ARBA" id="ARBA00012229"/>
    </source>
</evidence>
<dbReference type="InterPro" id="IPR017927">
    <property type="entry name" value="FAD-bd_FR_type"/>
</dbReference>
<evidence type="ECO:0000256" key="10">
    <source>
        <dbReference type="ARBA" id="ARBA00023014"/>
    </source>
</evidence>
<comment type="catalytic activity">
    <reaction evidence="13">
        <text>2 nitric oxide + NADPH + 2 O2 = 2 nitrate + NADP(+) + H(+)</text>
        <dbReference type="Rhea" id="RHEA:19465"/>
        <dbReference type="ChEBI" id="CHEBI:15378"/>
        <dbReference type="ChEBI" id="CHEBI:15379"/>
        <dbReference type="ChEBI" id="CHEBI:16480"/>
        <dbReference type="ChEBI" id="CHEBI:17632"/>
        <dbReference type="ChEBI" id="CHEBI:57783"/>
        <dbReference type="ChEBI" id="CHEBI:58349"/>
        <dbReference type="EC" id="1.14.12.17"/>
    </reaction>
</comment>
<dbReference type="Gene3D" id="3.40.50.80">
    <property type="entry name" value="Nucleotide-binding domain of ferredoxin-NADP reductase (FNR) module"/>
    <property type="match status" value="1"/>
</dbReference>
<accession>A0ABV9FQS1</accession>
<dbReference type="PANTHER" id="PTHR43396">
    <property type="entry name" value="FLAVOHEMOPROTEIN"/>
    <property type="match status" value="1"/>
</dbReference>
<keyword evidence="4 14" id="KW-0349">Heme</keyword>
<evidence type="ECO:0000313" key="17">
    <source>
        <dbReference type="EMBL" id="MFC4604152.1"/>
    </source>
</evidence>
<dbReference type="InterPro" id="IPR008333">
    <property type="entry name" value="Cbr1-like_FAD-bd_dom"/>
</dbReference>
<dbReference type="PANTHER" id="PTHR43396:SF3">
    <property type="entry name" value="FLAVOHEMOPROTEIN"/>
    <property type="match status" value="1"/>
</dbReference>
<evidence type="ECO:0000259" key="15">
    <source>
        <dbReference type="PROSITE" id="PS01033"/>
    </source>
</evidence>
<dbReference type="InterPro" id="IPR017938">
    <property type="entry name" value="Riboflavin_synthase-like_b-brl"/>
</dbReference>
<keyword evidence="18" id="KW-1185">Reference proteome</keyword>
<dbReference type="PRINTS" id="PR00409">
    <property type="entry name" value="PHDIOXRDTASE"/>
</dbReference>
<sequence>MLSEESVPVIEATLPVIAPHIGEISERFYLNLFAAVPALERDLFNRTNQENKDQQKALAGAVAAFATMLITKDAPPIDQVMARIAAKHASLGVKPVDYDVVHTPLFAAIAEVLGDAVTPEVAAAWDEVYWLMAKSLAAQEAALYEQAGVAPGHVWTSVSVLETENVAPGVVALTLGLMDGAPLPDFRPGQYISVAAVFEDQTRQIRQYSLAAGRPDGSWRITVKAVPNGIVSVALADVVAGDNLIVSQPSGSLTLRDGDAPITLVSSGSGIVPNLSILQYLVKTNSDRQVRVVHVDSAPSSHAHRNEMADLVSQLPNGSAKTVYTADSQAALNVQSFQRTGEVYVCGPVPFMRTARDLAVEAGIAESAVHYEAFTPGSWLGFG</sequence>
<comment type="similarity">
    <text evidence="2">In the C-terminal section; belongs to the flavoprotein pyridine nucleotide cytochrome reductase family.</text>
</comment>
<reference evidence="18" key="1">
    <citation type="journal article" date="2019" name="Int. J. Syst. Evol. Microbiol.">
        <title>The Global Catalogue of Microorganisms (GCM) 10K type strain sequencing project: providing services to taxonomists for standard genome sequencing and annotation.</title>
        <authorList>
            <consortium name="The Broad Institute Genomics Platform"/>
            <consortium name="The Broad Institute Genome Sequencing Center for Infectious Disease"/>
            <person name="Wu L."/>
            <person name="Ma J."/>
        </authorList>
    </citation>
    <scope>NUCLEOTIDE SEQUENCE [LARGE SCALE GENOMIC DNA]</scope>
    <source>
        <strain evidence="18">CCUG 54520</strain>
    </source>
</reference>
<evidence type="ECO:0000256" key="6">
    <source>
        <dbReference type="ARBA" id="ARBA00022714"/>
    </source>
</evidence>
<keyword evidence="8" id="KW-0521">NADP</keyword>
<feature type="domain" description="Globin" evidence="15">
    <location>
        <begin position="1"/>
        <end position="141"/>
    </location>
</feature>
<dbReference type="InterPro" id="IPR000971">
    <property type="entry name" value="Globin"/>
</dbReference>
<evidence type="ECO:0000256" key="2">
    <source>
        <dbReference type="ARBA" id="ARBA00006401"/>
    </source>
</evidence>
<dbReference type="Pfam" id="PF00175">
    <property type="entry name" value="NAD_binding_1"/>
    <property type="match status" value="1"/>
</dbReference>
<dbReference type="EMBL" id="JBHSFO010000004">
    <property type="protein sequence ID" value="MFC4604152.1"/>
    <property type="molecule type" value="Genomic_DNA"/>
</dbReference>
<comment type="catalytic activity">
    <reaction evidence="12">
        <text>2 nitric oxide + NADH + 2 O2 = 2 nitrate + NAD(+) + H(+)</text>
        <dbReference type="Rhea" id="RHEA:19469"/>
        <dbReference type="ChEBI" id="CHEBI:15378"/>
        <dbReference type="ChEBI" id="CHEBI:15379"/>
        <dbReference type="ChEBI" id="CHEBI:16480"/>
        <dbReference type="ChEBI" id="CHEBI:17632"/>
        <dbReference type="ChEBI" id="CHEBI:57540"/>
        <dbReference type="ChEBI" id="CHEBI:57945"/>
        <dbReference type="EC" id="1.14.12.17"/>
    </reaction>
</comment>
<dbReference type="Gene3D" id="1.10.490.10">
    <property type="entry name" value="Globins"/>
    <property type="match status" value="1"/>
</dbReference>
<dbReference type="RefSeq" id="WP_378416713.1">
    <property type="nucleotide sequence ID" value="NZ_JBHSFO010000004.1"/>
</dbReference>
<organism evidence="17 18">
    <name type="scientific">Rhodococcus kronopolitis</name>
    <dbReference type="NCBI Taxonomy" id="1460226"/>
    <lineage>
        <taxon>Bacteria</taxon>
        <taxon>Bacillati</taxon>
        <taxon>Actinomycetota</taxon>
        <taxon>Actinomycetes</taxon>
        <taxon>Mycobacteriales</taxon>
        <taxon>Nocardiaceae</taxon>
        <taxon>Rhodococcus</taxon>
    </lineage>
</organism>
<dbReference type="InterPro" id="IPR039261">
    <property type="entry name" value="FNR_nucleotide-bd"/>
</dbReference>
<dbReference type="Pfam" id="PF00970">
    <property type="entry name" value="FAD_binding_6"/>
    <property type="match status" value="1"/>
</dbReference>
<dbReference type="SUPFAM" id="SSF46458">
    <property type="entry name" value="Globin-like"/>
    <property type="match status" value="1"/>
</dbReference>
<proteinExistence type="inferred from homology"/>
<dbReference type="SUPFAM" id="SSF63380">
    <property type="entry name" value="Riboflavin synthase domain-like"/>
    <property type="match status" value="1"/>
</dbReference>
<dbReference type="Pfam" id="PF00042">
    <property type="entry name" value="Globin"/>
    <property type="match status" value="1"/>
</dbReference>
<dbReference type="Gene3D" id="2.40.30.10">
    <property type="entry name" value="Translation factors"/>
    <property type="match status" value="1"/>
</dbReference>
<comment type="similarity">
    <text evidence="14">Belongs to the globin family.</text>
</comment>
<keyword evidence="11" id="KW-0520">NAD</keyword>
<evidence type="ECO:0000256" key="9">
    <source>
        <dbReference type="ARBA" id="ARBA00023004"/>
    </source>
</evidence>
<evidence type="ECO:0000256" key="11">
    <source>
        <dbReference type="ARBA" id="ARBA00023027"/>
    </source>
</evidence>
<evidence type="ECO:0000256" key="13">
    <source>
        <dbReference type="ARBA" id="ARBA00049433"/>
    </source>
</evidence>